<dbReference type="AlphaFoldDB" id="A0A928KQ65"/>
<evidence type="ECO:0000256" key="6">
    <source>
        <dbReference type="ARBA" id="ARBA00023160"/>
    </source>
</evidence>
<evidence type="ECO:0000256" key="3">
    <source>
        <dbReference type="ARBA" id="ARBA00022679"/>
    </source>
</evidence>
<evidence type="ECO:0000256" key="9">
    <source>
        <dbReference type="HAMAP-Rule" id="MF_01815"/>
    </source>
</evidence>
<evidence type="ECO:0000256" key="7">
    <source>
        <dbReference type="ARBA" id="ARBA00023268"/>
    </source>
</evidence>
<dbReference type="GO" id="GO:0004315">
    <property type="term" value="F:3-oxoacyl-[acyl-carrier-protein] synthase activity"/>
    <property type="evidence" value="ECO:0007669"/>
    <property type="project" value="InterPro"/>
</dbReference>
<evidence type="ECO:0000259" key="10">
    <source>
        <dbReference type="Pfam" id="PF08541"/>
    </source>
</evidence>
<dbReference type="HAMAP" id="MF_01815">
    <property type="entry name" value="FabH"/>
    <property type="match status" value="1"/>
</dbReference>
<dbReference type="Pfam" id="PF08545">
    <property type="entry name" value="ACP_syn_III"/>
    <property type="match status" value="1"/>
</dbReference>
<feature type="domain" description="Beta-ketoacyl-[acyl-carrier-protein] synthase III N-terminal" evidence="11">
    <location>
        <begin position="107"/>
        <end position="176"/>
    </location>
</feature>
<comment type="function">
    <text evidence="9">Catalyzes the condensation reaction of fatty acid synthesis by the addition to an acyl acceptor of two carbons from malonyl-ACP. Catalyzes the first condensation reaction which initiates fatty acid synthesis and may therefore play a role in governing the total rate of fatty acid production. Possesses both acetoacetyl-ACP synthase and acetyl transacylase activities. Its substrate specificity determines the biosynthesis of branched-chain and/or straight-chain of fatty acids.</text>
</comment>
<evidence type="ECO:0000256" key="4">
    <source>
        <dbReference type="ARBA" id="ARBA00022832"/>
    </source>
</evidence>
<dbReference type="GO" id="GO:0006633">
    <property type="term" value="P:fatty acid biosynthetic process"/>
    <property type="evidence" value="ECO:0007669"/>
    <property type="project" value="UniProtKB-UniRule"/>
</dbReference>
<evidence type="ECO:0000313" key="13">
    <source>
        <dbReference type="Proteomes" id="UP000754750"/>
    </source>
</evidence>
<dbReference type="InterPro" id="IPR013747">
    <property type="entry name" value="ACP_syn_III_C"/>
</dbReference>
<evidence type="ECO:0000256" key="8">
    <source>
        <dbReference type="ARBA" id="ARBA00023315"/>
    </source>
</evidence>
<dbReference type="SUPFAM" id="SSF53901">
    <property type="entry name" value="Thiolase-like"/>
    <property type="match status" value="1"/>
</dbReference>
<dbReference type="InterPro" id="IPR013751">
    <property type="entry name" value="ACP_syn_III_N"/>
</dbReference>
<dbReference type="PANTHER" id="PTHR43091:SF1">
    <property type="entry name" value="BETA-KETOACYL-[ACYL-CARRIER-PROTEIN] SYNTHASE III, CHLOROPLASTIC"/>
    <property type="match status" value="1"/>
</dbReference>
<sequence length="313" mass="33768">MSGIHILGTGRCIPEKIVTNDDISKLTDTNDEWISTRTGIRQRHFVQGESNADLATAAARKAMERAGAKPEEIGACVVATFTPDHMSPAVATQVQHRLSLPEDCPSFDISVGCTGFLYGLSVVRGLLLQSGYSRALLIGSEVISKVLDFGDRSTCVLFGDGAGAAVIELSDDYAFTSVLGCRGDDTLLGCTNESGAERHRIFMNGSEVFRFAVETVPRSIEESLQKAQLSADQIDYFVCHQANQRIISSAIRKTHLPEEKFYINVHNYGNTSAASIPIALDEMAEQGMLAPGTRTLCVGFGAGLTWGSAILEW</sequence>
<evidence type="ECO:0000313" key="12">
    <source>
        <dbReference type="EMBL" id="MBE6832732.1"/>
    </source>
</evidence>
<comment type="subunit">
    <text evidence="9">Homodimer.</text>
</comment>
<comment type="caution">
    <text evidence="12">The sequence shown here is derived from an EMBL/GenBank/DDBJ whole genome shotgun (WGS) entry which is preliminary data.</text>
</comment>
<feature type="active site" evidence="9">
    <location>
        <position position="270"/>
    </location>
</feature>
<evidence type="ECO:0000256" key="5">
    <source>
        <dbReference type="ARBA" id="ARBA00023098"/>
    </source>
</evidence>
<dbReference type="EMBL" id="SVNY01000002">
    <property type="protein sequence ID" value="MBE6832732.1"/>
    <property type="molecule type" value="Genomic_DNA"/>
</dbReference>
<dbReference type="Pfam" id="PF08541">
    <property type="entry name" value="ACP_syn_III_C"/>
    <property type="match status" value="1"/>
</dbReference>
<feature type="active site" evidence="9">
    <location>
        <position position="240"/>
    </location>
</feature>
<dbReference type="NCBIfam" id="NF006829">
    <property type="entry name" value="PRK09352.1"/>
    <property type="match status" value="1"/>
</dbReference>
<keyword evidence="3 9" id="KW-0808">Transferase</keyword>
<dbReference type="NCBIfam" id="TIGR00747">
    <property type="entry name" value="fabH"/>
    <property type="match status" value="1"/>
</dbReference>
<accession>A0A928KQ65</accession>
<dbReference type="GO" id="GO:0005737">
    <property type="term" value="C:cytoplasm"/>
    <property type="evidence" value="ECO:0007669"/>
    <property type="project" value="UniProtKB-SubCell"/>
</dbReference>
<evidence type="ECO:0000256" key="2">
    <source>
        <dbReference type="ARBA" id="ARBA00022516"/>
    </source>
</evidence>
<keyword evidence="5 9" id="KW-0443">Lipid metabolism</keyword>
<dbReference type="RefSeq" id="WP_020073365.1">
    <property type="nucleotide sequence ID" value="NZ_JBKWRC010000001.1"/>
</dbReference>
<dbReference type="GO" id="GO:0033818">
    <property type="term" value="F:beta-ketoacyl-acyl-carrier-protein synthase III activity"/>
    <property type="evidence" value="ECO:0007669"/>
    <property type="project" value="UniProtKB-UniRule"/>
</dbReference>
<comment type="similarity">
    <text evidence="1 9">Belongs to the thiolase-like superfamily. FabH family.</text>
</comment>
<evidence type="ECO:0000256" key="1">
    <source>
        <dbReference type="ARBA" id="ARBA00008642"/>
    </source>
</evidence>
<feature type="domain" description="Beta-ketoacyl-[acyl-carrier-protein] synthase III C-terminal" evidence="10">
    <location>
        <begin position="224"/>
        <end position="313"/>
    </location>
</feature>
<protein>
    <recommendedName>
        <fullName evidence="9">Beta-ketoacyl-[acyl-carrier-protein] synthase III</fullName>
        <shortName evidence="9">Beta-ketoacyl-ACP synthase III</shortName>
        <shortName evidence="9">KAS III</shortName>
        <ecNumber evidence="9">2.3.1.180</ecNumber>
    </recommendedName>
    <alternativeName>
        <fullName evidence="9">3-oxoacyl-[acyl-carrier-protein] synthase 3</fullName>
    </alternativeName>
    <alternativeName>
        <fullName evidence="9">3-oxoacyl-[acyl-carrier-protein] synthase III</fullName>
    </alternativeName>
</protein>
<dbReference type="InterPro" id="IPR016039">
    <property type="entry name" value="Thiolase-like"/>
</dbReference>
<keyword evidence="4 9" id="KW-0276">Fatty acid metabolism</keyword>
<dbReference type="Gene3D" id="3.40.47.10">
    <property type="match status" value="1"/>
</dbReference>
<keyword evidence="8 9" id="KW-0012">Acyltransferase</keyword>
<dbReference type="InterPro" id="IPR004655">
    <property type="entry name" value="FabH"/>
</dbReference>
<feature type="region of interest" description="ACP-binding" evidence="9">
    <location>
        <begin position="241"/>
        <end position="245"/>
    </location>
</feature>
<dbReference type="CDD" id="cd00830">
    <property type="entry name" value="KAS_III"/>
    <property type="match status" value="1"/>
</dbReference>
<comment type="domain">
    <text evidence="9">The last Arg residue of the ACP-binding site is essential for the weak association between ACP/AcpP and FabH.</text>
</comment>
<keyword evidence="6 9" id="KW-0275">Fatty acid biosynthesis</keyword>
<dbReference type="Proteomes" id="UP000754750">
    <property type="component" value="Unassembled WGS sequence"/>
</dbReference>
<gene>
    <name evidence="9" type="primary">fabH</name>
    <name evidence="12" type="ORF">E7512_04000</name>
</gene>
<keyword evidence="2 9" id="KW-0444">Lipid biosynthesis</keyword>
<keyword evidence="7 9" id="KW-0511">Multifunctional enzyme</keyword>
<dbReference type="EC" id="2.3.1.180" evidence="9"/>
<dbReference type="PANTHER" id="PTHR43091">
    <property type="entry name" value="3-OXOACYL-[ACYL-CARRIER-PROTEIN] SYNTHASE"/>
    <property type="match status" value="1"/>
</dbReference>
<reference evidence="12" key="1">
    <citation type="submission" date="2019-04" db="EMBL/GenBank/DDBJ databases">
        <title>Evolution of Biomass-Degrading Anaerobic Consortia Revealed by Metagenomics.</title>
        <authorList>
            <person name="Peng X."/>
        </authorList>
    </citation>
    <scope>NUCLEOTIDE SEQUENCE</scope>
    <source>
        <strain evidence="12">SIG551</strain>
    </source>
</reference>
<comment type="pathway">
    <text evidence="9">Lipid metabolism; fatty acid biosynthesis.</text>
</comment>
<feature type="active site" evidence="9">
    <location>
        <position position="113"/>
    </location>
</feature>
<comment type="subcellular location">
    <subcellularLocation>
        <location evidence="9">Cytoplasm</location>
    </subcellularLocation>
</comment>
<keyword evidence="9" id="KW-0963">Cytoplasm</keyword>
<organism evidence="12 13">
    <name type="scientific">Faecalispora sporosphaeroides</name>
    <dbReference type="NCBI Taxonomy" id="1549"/>
    <lineage>
        <taxon>Bacteria</taxon>
        <taxon>Bacillati</taxon>
        <taxon>Bacillota</taxon>
        <taxon>Clostridia</taxon>
        <taxon>Eubacteriales</taxon>
        <taxon>Oscillospiraceae</taxon>
        <taxon>Faecalispora</taxon>
    </lineage>
</organism>
<proteinExistence type="inferred from homology"/>
<comment type="catalytic activity">
    <reaction evidence="9">
        <text>malonyl-[ACP] + acetyl-CoA + H(+) = 3-oxobutanoyl-[ACP] + CO2 + CoA</text>
        <dbReference type="Rhea" id="RHEA:12080"/>
        <dbReference type="Rhea" id="RHEA-COMP:9623"/>
        <dbReference type="Rhea" id="RHEA-COMP:9625"/>
        <dbReference type="ChEBI" id="CHEBI:15378"/>
        <dbReference type="ChEBI" id="CHEBI:16526"/>
        <dbReference type="ChEBI" id="CHEBI:57287"/>
        <dbReference type="ChEBI" id="CHEBI:57288"/>
        <dbReference type="ChEBI" id="CHEBI:78449"/>
        <dbReference type="ChEBI" id="CHEBI:78450"/>
        <dbReference type="EC" id="2.3.1.180"/>
    </reaction>
</comment>
<evidence type="ECO:0000259" key="11">
    <source>
        <dbReference type="Pfam" id="PF08545"/>
    </source>
</evidence>
<name>A0A928KQ65_9FIRM</name>